<feature type="transmembrane region" description="Helical" evidence="1">
    <location>
        <begin position="21"/>
        <end position="41"/>
    </location>
</feature>
<accession>A0ABZ0X1U7</accession>
<dbReference type="Proteomes" id="UP001324185">
    <property type="component" value="Chromosome"/>
</dbReference>
<name>A0ABZ0X1U7_9GAMM</name>
<gene>
    <name evidence="2" type="ORF">SR900_08795</name>
</gene>
<organism evidence="2 3">
    <name type="scientific">Kangiella aquimarina</name>
    <dbReference type="NCBI Taxonomy" id="261965"/>
    <lineage>
        <taxon>Bacteria</taxon>
        <taxon>Pseudomonadati</taxon>
        <taxon>Pseudomonadota</taxon>
        <taxon>Gammaproteobacteria</taxon>
        <taxon>Kangiellales</taxon>
        <taxon>Kangiellaceae</taxon>
        <taxon>Kangiella</taxon>
    </lineage>
</organism>
<keyword evidence="1" id="KW-0812">Transmembrane</keyword>
<evidence type="ECO:0000313" key="3">
    <source>
        <dbReference type="Proteomes" id="UP001324185"/>
    </source>
</evidence>
<proteinExistence type="predicted"/>
<dbReference type="EMBL" id="CP140158">
    <property type="protein sequence ID" value="WQG84563.1"/>
    <property type="molecule type" value="Genomic_DNA"/>
</dbReference>
<keyword evidence="3" id="KW-1185">Reference proteome</keyword>
<evidence type="ECO:0000313" key="2">
    <source>
        <dbReference type="EMBL" id="WQG84563.1"/>
    </source>
</evidence>
<protein>
    <recommendedName>
        <fullName evidence="4">DUF304 domain-containing protein</fullName>
    </recommendedName>
</protein>
<keyword evidence="1" id="KW-0472">Membrane</keyword>
<feature type="transmembrane region" description="Helical" evidence="1">
    <location>
        <begin position="53"/>
        <end position="74"/>
    </location>
</feature>
<dbReference type="RefSeq" id="WP_018625036.1">
    <property type="nucleotide sequence ID" value="NZ_CP140158.1"/>
</dbReference>
<reference evidence="2 3" key="1">
    <citation type="submission" date="2023-11" db="EMBL/GenBank/DDBJ databases">
        <title>MicrobeMod: A computational toolkit for identifying prokaryotic methylation and restriction-modification with nanopore sequencing.</title>
        <authorList>
            <person name="Crits-Christoph A."/>
            <person name="Kang S.C."/>
            <person name="Lee H."/>
            <person name="Ostrov N."/>
        </authorList>
    </citation>
    <scope>NUCLEOTIDE SEQUENCE [LARGE SCALE GENOMIC DNA]</scope>
    <source>
        <strain evidence="2 3">DSMZ 16071</strain>
    </source>
</reference>
<evidence type="ECO:0008006" key="4">
    <source>
        <dbReference type="Google" id="ProtNLM"/>
    </source>
</evidence>
<keyword evidence="1" id="KW-1133">Transmembrane helix</keyword>
<evidence type="ECO:0000256" key="1">
    <source>
        <dbReference type="SAM" id="Phobius"/>
    </source>
</evidence>
<sequence length="172" mass="19993">MNYSYINENNKIIISDKPSNIANLIGYLGLMAAIVWAVYIVKQYWFPEFDSENAGQLILAIVAGLLCISFCLNYRITTFYLDKKVITYKRVIVFARLLNIEFEELESLKSTKNHHNYYSGFDEGMTRRDFKSDYITSLITKDSKSYKVMQAHERFAAIYASRYKKLKEATGL</sequence>